<evidence type="ECO:0000256" key="4">
    <source>
        <dbReference type="SAM" id="SignalP"/>
    </source>
</evidence>
<keyword evidence="3" id="KW-0378">Hydrolase</keyword>
<evidence type="ECO:0000313" key="7">
    <source>
        <dbReference type="Proteomes" id="UP001560019"/>
    </source>
</evidence>
<dbReference type="Gene3D" id="3.40.630.40">
    <property type="entry name" value="Zn-dependent exopeptidases"/>
    <property type="match status" value="1"/>
</dbReference>
<dbReference type="InterPro" id="IPR021731">
    <property type="entry name" value="AMIN_dom"/>
</dbReference>
<sequence>MGRIFAAFSLAAALAVCAAGAGAEALSALARPDAARSSIRDEGRGVVLDLWLSLPVPYRVFTLTDPPRAVVDFNEVDFAGFDPARLARTDRVGAVRAGALRPGWSRLVMELSAPLPVDSAEMRRDSRTGRARLVLGLGAADADRFAAASGTAGPRLLGVPEPAVLPPPRRRQDGSRALRVVLDPGHGGIDPGAERDGVREADLMLTFARELREVLRRAGMEVSLTRDDDVFVPLEHRISIARMAGADVFLSLHADALAEGRASGATVYTMSETASDRASQLLAERHDRDELLAGVDLSRQGDRIANMLMDMVRRETVPRSDKLADALVAGLTDSVGRMHKRPRLEAAFSVLKAPDIPSVLIELGFLSSAQDRADLASPEWRGRAARGIAAALAAWAVEDAAEASLLRR</sequence>
<feature type="domain" description="MurNAc-LAA" evidence="5">
    <location>
        <begin position="238"/>
        <end position="393"/>
    </location>
</feature>
<dbReference type="InterPro" id="IPR002508">
    <property type="entry name" value="MurNAc-LAA_cat"/>
</dbReference>
<keyword evidence="7" id="KW-1185">Reference proteome</keyword>
<organism evidence="6 7">
    <name type="scientific">Rhodovulum iodosum</name>
    <dbReference type="NCBI Taxonomy" id="68291"/>
    <lineage>
        <taxon>Bacteria</taxon>
        <taxon>Pseudomonadati</taxon>
        <taxon>Pseudomonadota</taxon>
        <taxon>Alphaproteobacteria</taxon>
        <taxon>Rhodobacterales</taxon>
        <taxon>Paracoccaceae</taxon>
        <taxon>Rhodovulum</taxon>
    </lineage>
</organism>
<evidence type="ECO:0000256" key="3">
    <source>
        <dbReference type="ARBA" id="ARBA00022801"/>
    </source>
</evidence>
<name>A0ABV3XXT4_9RHOB</name>
<comment type="caution">
    <text evidence="6">The sequence shown here is derived from an EMBL/GenBank/DDBJ whole genome shotgun (WGS) entry which is preliminary data.</text>
</comment>
<protein>
    <recommendedName>
        <fullName evidence="2">N-acetylmuramoyl-L-alanine amidase</fullName>
        <ecNumber evidence="2">3.5.1.28</ecNumber>
    </recommendedName>
</protein>
<feature type="chain" id="PRO_5046475724" description="N-acetylmuramoyl-L-alanine amidase" evidence="4">
    <location>
        <begin position="19"/>
        <end position="408"/>
    </location>
</feature>
<dbReference type="InterPro" id="IPR050695">
    <property type="entry name" value="N-acetylmuramoyl_amidase_3"/>
</dbReference>
<dbReference type="Proteomes" id="UP001560019">
    <property type="component" value="Unassembled WGS sequence"/>
</dbReference>
<dbReference type="EC" id="3.5.1.28" evidence="2"/>
<dbReference type="SUPFAM" id="SSF53187">
    <property type="entry name" value="Zn-dependent exopeptidases"/>
    <property type="match status" value="1"/>
</dbReference>
<feature type="signal peptide" evidence="4">
    <location>
        <begin position="1"/>
        <end position="18"/>
    </location>
</feature>
<dbReference type="Pfam" id="PF01520">
    <property type="entry name" value="Amidase_3"/>
    <property type="match status" value="1"/>
</dbReference>
<evidence type="ECO:0000256" key="1">
    <source>
        <dbReference type="ARBA" id="ARBA00001561"/>
    </source>
</evidence>
<evidence type="ECO:0000256" key="2">
    <source>
        <dbReference type="ARBA" id="ARBA00011901"/>
    </source>
</evidence>
<dbReference type="PANTHER" id="PTHR30404:SF0">
    <property type="entry name" value="N-ACETYLMURAMOYL-L-ALANINE AMIDASE AMIC"/>
    <property type="match status" value="1"/>
</dbReference>
<accession>A0ABV3XXT4</accession>
<keyword evidence="4" id="KW-0732">Signal</keyword>
<dbReference type="Pfam" id="PF11741">
    <property type="entry name" value="AMIN"/>
    <property type="match status" value="1"/>
</dbReference>
<dbReference type="RefSeq" id="WP_125403356.1">
    <property type="nucleotide sequence ID" value="NZ_JBEHHI010000004.1"/>
</dbReference>
<comment type="catalytic activity">
    <reaction evidence="1">
        <text>Hydrolyzes the link between N-acetylmuramoyl residues and L-amino acid residues in certain cell-wall glycopeptides.</text>
        <dbReference type="EC" id="3.5.1.28"/>
    </reaction>
</comment>
<gene>
    <name evidence="6" type="ORF">Ga0609869_003543</name>
</gene>
<evidence type="ECO:0000313" key="6">
    <source>
        <dbReference type="EMBL" id="MEX5730190.1"/>
    </source>
</evidence>
<proteinExistence type="predicted"/>
<dbReference type="EMBL" id="JBEHHI010000004">
    <property type="protein sequence ID" value="MEX5730190.1"/>
    <property type="molecule type" value="Genomic_DNA"/>
</dbReference>
<evidence type="ECO:0000259" key="5">
    <source>
        <dbReference type="SMART" id="SM00646"/>
    </source>
</evidence>
<reference evidence="6 7" key="1">
    <citation type="submission" date="2024-06" db="EMBL/GenBank/DDBJ databases">
        <title>Genome of Rhodovulum iodosum, a marine photoferrotroph.</title>
        <authorList>
            <person name="Bianchini G."/>
            <person name="Nikeleit V."/>
            <person name="Kappler A."/>
            <person name="Bryce C."/>
            <person name="Sanchez-Baracaldo P."/>
        </authorList>
    </citation>
    <scope>NUCLEOTIDE SEQUENCE [LARGE SCALE GENOMIC DNA]</scope>
    <source>
        <strain evidence="6 7">UT/N1</strain>
    </source>
</reference>
<dbReference type="Gene3D" id="2.60.40.3500">
    <property type="match status" value="1"/>
</dbReference>
<dbReference type="CDD" id="cd02696">
    <property type="entry name" value="MurNAc-LAA"/>
    <property type="match status" value="1"/>
</dbReference>
<dbReference type="PANTHER" id="PTHR30404">
    <property type="entry name" value="N-ACETYLMURAMOYL-L-ALANINE AMIDASE"/>
    <property type="match status" value="1"/>
</dbReference>
<dbReference type="SMART" id="SM00646">
    <property type="entry name" value="Ami_3"/>
    <property type="match status" value="1"/>
</dbReference>